<feature type="transmembrane region" description="Helical" evidence="7">
    <location>
        <begin position="289"/>
        <end position="309"/>
    </location>
</feature>
<dbReference type="GO" id="GO:0055085">
    <property type="term" value="P:transmembrane transport"/>
    <property type="evidence" value="ECO:0007669"/>
    <property type="project" value="InterPro"/>
</dbReference>
<evidence type="ECO:0000256" key="5">
    <source>
        <dbReference type="ARBA" id="ARBA00022989"/>
    </source>
</evidence>
<dbReference type="CDD" id="cd06261">
    <property type="entry name" value="TM_PBP2"/>
    <property type="match status" value="1"/>
</dbReference>
<evidence type="ECO:0000256" key="7">
    <source>
        <dbReference type="RuleBase" id="RU363032"/>
    </source>
</evidence>
<dbReference type="STRING" id="1408250.Q760_10200"/>
<sequence>MSAVGSAQNTARAGGPALVGRAGADGGARRSLSVGRGGPWFVLPFVLVYAAFLLWPLVYGLGMSFTDTSLVSPEAEFVGLDNYAQLASDPLVWRTLGITLLFTVLSTVPLVLVALVMALLVHTGTRGQWFWRFAYFAPFLLPVSTVVLIWQWLFQGDFGLLNAVLGWVGLGPVGWTTNPDMALWSVVLVTVWWTVGFNFLLYLSALQAIPATVYEAASLDGADGWRRLFSITLPLLKVTTGLVVVLQVLASLKLFDQAYILYGGSGGPAGNASPILQYVYDTGFVNYRLGYASAISYAFFLLIIVVAVLQARLTSRKES</sequence>
<reference evidence="9 10" key="1">
    <citation type="submission" date="2013-10" db="EMBL/GenBank/DDBJ databases">
        <authorList>
            <person name="Wang G."/>
            <person name="Zhuang W."/>
        </authorList>
    </citation>
    <scope>NUCLEOTIDE SEQUENCE [LARGE SCALE GENOMIC DNA]</scope>
    <source>
        <strain evidence="9 10">DSM 20118</strain>
    </source>
</reference>
<dbReference type="GO" id="GO:0005886">
    <property type="term" value="C:plasma membrane"/>
    <property type="evidence" value="ECO:0007669"/>
    <property type="project" value="UniProtKB-SubCell"/>
</dbReference>
<proteinExistence type="inferred from homology"/>
<feature type="transmembrane region" description="Helical" evidence="7">
    <location>
        <begin position="181"/>
        <end position="203"/>
    </location>
</feature>
<keyword evidence="5 7" id="KW-1133">Transmembrane helix</keyword>
<evidence type="ECO:0000313" key="9">
    <source>
        <dbReference type="EMBL" id="KGM03831.1"/>
    </source>
</evidence>
<dbReference type="SUPFAM" id="SSF161098">
    <property type="entry name" value="MetI-like"/>
    <property type="match status" value="1"/>
</dbReference>
<organism evidence="9 10">
    <name type="scientific">Cellulomonas cellasea DSM 20118</name>
    <dbReference type="NCBI Taxonomy" id="1408250"/>
    <lineage>
        <taxon>Bacteria</taxon>
        <taxon>Bacillati</taxon>
        <taxon>Actinomycetota</taxon>
        <taxon>Actinomycetes</taxon>
        <taxon>Micrococcales</taxon>
        <taxon>Cellulomonadaceae</taxon>
        <taxon>Cellulomonas</taxon>
    </lineage>
</organism>
<evidence type="ECO:0000313" key="10">
    <source>
        <dbReference type="Proteomes" id="UP000029833"/>
    </source>
</evidence>
<dbReference type="RefSeq" id="WP_084142402.1">
    <property type="nucleotide sequence ID" value="NZ_AXNT01000003.1"/>
</dbReference>
<dbReference type="PANTHER" id="PTHR30193">
    <property type="entry name" value="ABC TRANSPORTER PERMEASE PROTEIN"/>
    <property type="match status" value="1"/>
</dbReference>
<feature type="transmembrane region" description="Helical" evidence="7">
    <location>
        <begin position="40"/>
        <end position="62"/>
    </location>
</feature>
<accession>A0A0A0BES0</accession>
<gene>
    <name evidence="9" type="ORF">Q760_10200</name>
</gene>
<keyword evidence="2 7" id="KW-0813">Transport</keyword>
<dbReference type="OrthoDB" id="9805974at2"/>
<dbReference type="Gene3D" id="1.10.3720.10">
    <property type="entry name" value="MetI-like"/>
    <property type="match status" value="1"/>
</dbReference>
<name>A0A0A0BES0_9CELL</name>
<dbReference type="InterPro" id="IPR000515">
    <property type="entry name" value="MetI-like"/>
</dbReference>
<evidence type="ECO:0000259" key="8">
    <source>
        <dbReference type="PROSITE" id="PS50928"/>
    </source>
</evidence>
<keyword evidence="4 7" id="KW-0812">Transmembrane</keyword>
<dbReference type="EMBL" id="AXNT01000003">
    <property type="protein sequence ID" value="KGM03831.1"/>
    <property type="molecule type" value="Genomic_DNA"/>
</dbReference>
<dbReference type="PROSITE" id="PS50928">
    <property type="entry name" value="ABC_TM1"/>
    <property type="match status" value="1"/>
</dbReference>
<evidence type="ECO:0000256" key="2">
    <source>
        <dbReference type="ARBA" id="ARBA00022448"/>
    </source>
</evidence>
<dbReference type="Pfam" id="PF00528">
    <property type="entry name" value="BPD_transp_1"/>
    <property type="match status" value="1"/>
</dbReference>
<dbReference type="InterPro" id="IPR051393">
    <property type="entry name" value="ABC_transporter_permease"/>
</dbReference>
<dbReference type="Proteomes" id="UP000029833">
    <property type="component" value="Unassembled WGS sequence"/>
</dbReference>
<feature type="transmembrane region" description="Helical" evidence="7">
    <location>
        <begin position="133"/>
        <end position="153"/>
    </location>
</feature>
<evidence type="ECO:0000256" key="1">
    <source>
        <dbReference type="ARBA" id="ARBA00004651"/>
    </source>
</evidence>
<comment type="caution">
    <text evidence="9">The sequence shown here is derived from an EMBL/GenBank/DDBJ whole genome shotgun (WGS) entry which is preliminary data.</text>
</comment>
<evidence type="ECO:0000256" key="6">
    <source>
        <dbReference type="ARBA" id="ARBA00023136"/>
    </source>
</evidence>
<feature type="transmembrane region" description="Helical" evidence="7">
    <location>
        <begin position="235"/>
        <end position="255"/>
    </location>
</feature>
<keyword evidence="6 7" id="KW-0472">Membrane</keyword>
<dbReference type="AlphaFoldDB" id="A0A0A0BES0"/>
<evidence type="ECO:0000256" key="4">
    <source>
        <dbReference type="ARBA" id="ARBA00022692"/>
    </source>
</evidence>
<keyword evidence="10" id="KW-1185">Reference proteome</keyword>
<comment type="subcellular location">
    <subcellularLocation>
        <location evidence="1 7">Cell membrane</location>
        <topology evidence="1 7">Multi-pass membrane protein</topology>
    </subcellularLocation>
</comment>
<dbReference type="InterPro" id="IPR035906">
    <property type="entry name" value="MetI-like_sf"/>
</dbReference>
<evidence type="ECO:0000256" key="3">
    <source>
        <dbReference type="ARBA" id="ARBA00022475"/>
    </source>
</evidence>
<protein>
    <submittedName>
        <fullName evidence="9">Sugar ABC transporter permease</fullName>
    </submittedName>
</protein>
<comment type="similarity">
    <text evidence="7">Belongs to the binding-protein-dependent transport system permease family.</text>
</comment>
<keyword evidence="3" id="KW-1003">Cell membrane</keyword>
<feature type="transmembrane region" description="Helical" evidence="7">
    <location>
        <begin position="96"/>
        <end position="121"/>
    </location>
</feature>
<dbReference type="PANTHER" id="PTHR30193:SF41">
    <property type="entry name" value="DIACETYLCHITOBIOSE UPTAKE SYSTEM PERMEASE PROTEIN NGCF"/>
    <property type="match status" value="1"/>
</dbReference>
<feature type="domain" description="ABC transmembrane type-1" evidence="8">
    <location>
        <begin position="96"/>
        <end position="310"/>
    </location>
</feature>